<gene>
    <name evidence="2" type="ORF">J5Y03_16230</name>
</gene>
<dbReference type="AlphaFoldDB" id="A0A940SKQ8"/>
<evidence type="ECO:0000313" key="2">
    <source>
        <dbReference type="EMBL" id="MBP0726706.1"/>
    </source>
</evidence>
<evidence type="ECO:0000313" key="3">
    <source>
        <dbReference type="Proteomes" id="UP000682134"/>
    </source>
</evidence>
<reference evidence="2" key="1">
    <citation type="submission" date="2021-04" db="EMBL/GenBank/DDBJ databases">
        <title>Genome seq and assembly of Bacillus sp.</title>
        <authorList>
            <person name="Chhetri G."/>
        </authorList>
    </citation>
    <scope>NUCLEOTIDE SEQUENCE</scope>
    <source>
        <strain evidence="2">RG28</strain>
    </source>
</reference>
<dbReference type="EMBL" id="JAGIYQ010000014">
    <property type="protein sequence ID" value="MBP0726706.1"/>
    <property type="molecule type" value="Genomic_DNA"/>
</dbReference>
<name>A0A940SKQ8_9BACI</name>
<keyword evidence="3" id="KW-1185">Reference proteome</keyword>
<proteinExistence type="predicted"/>
<organism evidence="2 3">
    <name type="scientific">Gottfriedia endophytica</name>
    <dbReference type="NCBI Taxonomy" id="2820819"/>
    <lineage>
        <taxon>Bacteria</taxon>
        <taxon>Bacillati</taxon>
        <taxon>Bacillota</taxon>
        <taxon>Bacilli</taxon>
        <taxon>Bacillales</taxon>
        <taxon>Bacillaceae</taxon>
        <taxon>Gottfriedia</taxon>
    </lineage>
</organism>
<comment type="caution">
    <text evidence="2">The sequence shown here is derived from an EMBL/GenBank/DDBJ whole genome shotgun (WGS) entry which is preliminary data.</text>
</comment>
<evidence type="ECO:0000256" key="1">
    <source>
        <dbReference type="SAM" id="MobiDB-lite"/>
    </source>
</evidence>
<sequence>MKKNTWKYGGAIFAILLTFVFVWNFNNTVSKETVISVKAKSLKKDIKNETKSGTTKGMKTAFTIVSHADYTKDAASVYTMYQKAQVVLVGKFEKENKSFVDNGFIETESHMKITKVLKGTLADSEMKNGIDIVSYGGEVTLDTYLNNTTQEPEKVESNGVVHKPKQYSKQERESEKVVSIPEQQANKDKDKNSEVMVFLSRNPAPNNYFVIADAFGYRKINNKGEVFNPITNSYENVDFYSKN</sequence>
<dbReference type="Proteomes" id="UP000682134">
    <property type="component" value="Unassembled WGS sequence"/>
</dbReference>
<dbReference type="RefSeq" id="WP_209407051.1">
    <property type="nucleotide sequence ID" value="NZ_JAGIYQ010000014.1"/>
</dbReference>
<accession>A0A940SKQ8</accession>
<protein>
    <submittedName>
        <fullName evidence="2">Uncharacterized protein</fullName>
    </submittedName>
</protein>
<feature type="region of interest" description="Disordered" evidence="1">
    <location>
        <begin position="152"/>
        <end position="193"/>
    </location>
</feature>